<evidence type="ECO:0000313" key="1">
    <source>
        <dbReference type="EMBL" id="KAI8538028.1"/>
    </source>
</evidence>
<keyword evidence="2" id="KW-1185">Reference proteome</keyword>
<reference evidence="1" key="1">
    <citation type="submission" date="2022-02" db="EMBL/GenBank/DDBJ databases">
        <title>Plant Genome Project.</title>
        <authorList>
            <person name="Zhang R.-G."/>
        </authorList>
    </citation>
    <scope>NUCLEOTIDE SEQUENCE</scope>
    <source>
        <strain evidence="1">AT1</strain>
    </source>
</reference>
<organism evidence="1 2">
    <name type="scientific">Rhododendron molle</name>
    <name type="common">Chinese azalea</name>
    <name type="synonym">Azalea mollis</name>
    <dbReference type="NCBI Taxonomy" id="49168"/>
    <lineage>
        <taxon>Eukaryota</taxon>
        <taxon>Viridiplantae</taxon>
        <taxon>Streptophyta</taxon>
        <taxon>Embryophyta</taxon>
        <taxon>Tracheophyta</taxon>
        <taxon>Spermatophyta</taxon>
        <taxon>Magnoliopsida</taxon>
        <taxon>eudicotyledons</taxon>
        <taxon>Gunneridae</taxon>
        <taxon>Pentapetalae</taxon>
        <taxon>asterids</taxon>
        <taxon>Ericales</taxon>
        <taxon>Ericaceae</taxon>
        <taxon>Ericoideae</taxon>
        <taxon>Rhodoreae</taxon>
        <taxon>Rhododendron</taxon>
    </lineage>
</organism>
<evidence type="ECO:0000313" key="2">
    <source>
        <dbReference type="Proteomes" id="UP001062846"/>
    </source>
</evidence>
<name>A0ACC0MCB2_RHOML</name>
<sequence length="292" mass="32474">MERLIWLFHFLFLFFKHQSASSSSPVSSSPSSNHSCSLNERSLLQFKQMFTVNSSASSFCDELGSPSYPKTLSWNETTDSDCCSWDGVTCEVSTGHVTRLDLSCSKLYGTIHPNTTLFQLSHLQQLNLAFNHFNFSPFPPSFSCFTSLSHLNLSSSFLSGSIPSEIAHISKLVLLDLSYSYVGRFEPHNFKTLLMNLTRLENLKLTGVNISSGLTDSLLNLSSLAELDLSETGLYGELPDSLGNLTRITVLRLSENNLNRQVPSTLSNLEQLIEFSIVDNNLDGTIPEFFSI</sequence>
<accession>A0ACC0MCB2</accession>
<gene>
    <name evidence="1" type="ORF">RHMOL_Rhmol09G0068900</name>
</gene>
<comment type="caution">
    <text evidence="1">The sequence shown here is derived from an EMBL/GenBank/DDBJ whole genome shotgun (WGS) entry which is preliminary data.</text>
</comment>
<proteinExistence type="predicted"/>
<dbReference type="EMBL" id="CM046396">
    <property type="protein sequence ID" value="KAI8538028.1"/>
    <property type="molecule type" value="Genomic_DNA"/>
</dbReference>
<protein>
    <submittedName>
        <fullName evidence="1">Uncharacterized protein</fullName>
    </submittedName>
</protein>
<dbReference type="Proteomes" id="UP001062846">
    <property type="component" value="Chromosome 9"/>
</dbReference>